<keyword evidence="2" id="KW-1185">Reference proteome</keyword>
<protein>
    <submittedName>
        <fullName evidence="1">Uncharacterized protein</fullName>
    </submittedName>
</protein>
<name>A0A3M7PMF5_BRAPC</name>
<evidence type="ECO:0000313" key="1">
    <source>
        <dbReference type="EMBL" id="RNA00144.1"/>
    </source>
</evidence>
<dbReference type="Proteomes" id="UP000276133">
    <property type="component" value="Unassembled WGS sequence"/>
</dbReference>
<comment type="caution">
    <text evidence="1">The sequence shown here is derived from an EMBL/GenBank/DDBJ whole genome shotgun (WGS) entry which is preliminary data.</text>
</comment>
<proteinExistence type="predicted"/>
<organism evidence="1 2">
    <name type="scientific">Brachionus plicatilis</name>
    <name type="common">Marine rotifer</name>
    <name type="synonym">Brachionus muelleri</name>
    <dbReference type="NCBI Taxonomy" id="10195"/>
    <lineage>
        <taxon>Eukaryota</taxon>
        <taxon>Metazoa</taxon>
        <taxon>Spiralia</taxon>
        <taxon>Gnathifera</taxon>
        <taxon>Rotifera</taxon>
        <taxon>Eurotatoria</taxon>
        <taxon>Monogononta</taxon>
        <taxon>Pseudotrocha</taxon>
        <taxon>Ploima</taxon>
        <taxon>Brachionidae</taxon>
        <taxon>Brachionus</taxon>
    </lineage>
</organism>
<feature type="non-terminal residue" evidence="1">
    <location>
        <position position="79"/>
    </location>
</feature>
<dbReference type="EMBL" id="REGN01009894">
    <property type="protein sequence ID" value="RNA00144.1"/>
    <property type="molecule type" value="Genomic_DNA"/>
</dbReference>
<evidence type="ECO:0000313" key="2">
    <source>
        <dbReference type="Proteomes" id="UP000276133"/>
    </source>
</evidence>
<sequence length="79" mass="9002">MRFGSNYIIRDEREDESLPDFEDRPGIKSRLANLEITTAEVEKRISSLKEDKSPGNDLVHRLVLKKCAAAWAVPLAMIF</sequence>
<dbReference type="AlphaFoldDB" id="A0A3M7PMF5"/>
<accession>A0A3M7PMF5</accession>
<reference evidence="1 2" key="1">
    <citation type="journal article" date="2018" name="Sci. Rep.">
        <title>Genomic signatures of local adaptation to the degree of environmental predictability in rotifers.</title>
        <authorList>
            <person name="Franch-Gras L."/>
            <person name="Hahn C."/>
            <person name="Garcia-Roger E.M."/>
            <person name="Carmona M.J."/>
            <person name="Serra M."/>
            <person name="Gomez A."/>
        </authorList>
    </citation>
    <scope>NUCLEOTIDE SEQUENCE [LARGE SCALE GENOMIC DNA]</scope>
    <source>
        <strain evidence="1">HYR1</strain>
    </source>
</reference>
<gene>
    <name evidence="1" type="ORF">BpHYR1_032038</name>
</gene>